<keyword evidence="8" id="KW-1207">Sterol metabolism</keyword>
<evidence type="ECO:0000313" key="17">
    <source>
        <dbReference type="EMBL" id="OHU80560.1"/>
    </source>
</evidence>
<evidence type="ECO:0000256" key="1">
    <source>
        <dbReference type="ARBA" id="ARBA00001974"/>
    </source>
</evidence>
<evidence type="ECO:0000256" key="5">
    <source>
        <dbReference type="ARBA" id="ARBA00022827"/>
    </source>
</evidence>
<dbReference type="SUPFAM" id="SSF54373">
    <property type="entry name" value="FAD-linked reductases, C-terminal domain"/>
    <property type="match status" value="1"/>
</dbReference>
<dbReference type="InterPro" id="IPR052542">
    <property type="entry name" value="Cholesterol_Oxidase"/>
</dbReference>
<feature type="domain" description="Glucose-methanol-choline oxidoreductase C-terminal" evidence="16">
    <location>
        <begin position="469"/>
        <end position="521"/>
    </location>
</feature>
<dbReference type="EMBL" id="MLIS01000001">
    <property type="protein sequence ID" value="OHU80560.1"/>
    <property type="molecule type" value="Genomic_DNA"/>
</dbReference>
<dbReference type="EC" id="1.1.3.6" evidence="13"/>
<evidence type="ECO:0000256" key="4">
    <source>
        <dbReference type="ARBA" id="ARBA00022630"/>
    </source>
</evidence>
<reference evidence="17 18" key="1">
    <citation type="submission" date="2016-10" db="EMBL/GenBank/DDBJ databases">
        <title>Evaluation of Human, Veterinary and Environmental Mycobacterium chelonae Isolates by Core Genome Phylogenomic Analysis, Targeted Gene Comparison, and Anti-microbial Susceptibility Patterns: A Tale of Mistaken Identities.</title>
        <authorList>
            <person name="Fogelson S.B."/>
            <person name="Camus A.C."/>
            <person name="Lorenz W."/>
            <person name="Vasireddy R."/>
            <person name="Vasireddy S."/>
            <person name="Smith T."/>
            <person name="Brown-Elliott B.A."/>
            <person name="Wallace R.J.Jr."/>
            <person name="Hasan N.A."/>
            <person name="Reischl U."/>
            <person name="Sanchez S."/>
        </authorList>
    </citation>
    <scope>NUCLEOTIDE SEQUENCE [LARGE SCALE GENOMIC DNA]</scope>
    <source>
        <strain evidence="17 18">15518</strain>
    </source>
</reference>
<evidence type="ECO:0000259" key="16">
    <source>
        <dbReference type="Pfam" id="PF05199"/>
    </source>
</evidence>
<evidence type="ECO:0000256" key="13">
    <source>
        <dbReference type="ARBA" id="ARBA00049723"/>
    </source>
</evidence>
<dbReference type="InterPro" id="IPR036188">
    <property type="entry name" value="FAD/NAD-bd_sf"/>
</dbReference>
<gene>
    <name evidence="17" type="ORF">BKG84_07255</name>
</gene>
<proteinExistence type="inferred from homology"/>
<evidence type="ECO:0000313" key="18">
    <source>
        <dbReference type="Proteomes" id="UP000179441"/>
    </source>
</evidence>
<dbReference type="Pfam" id="PF05199">
    <property type="entry name" value="GMC_oxred_C"/>
    <property type="match status" value="1"/>
</dbReference>
<dbReference type="Pfam" id="PF22500">
    <property type="entry name" value="GMC_oxred_C_1st"/>
    <property type="match status" value="1"/>
</dbReference>
<accession>A0A1S1MBD1</accession>
<evidence type="ECO:0000256" key="8">
    <source>
        <dbReference type="ARBA" id="ARBA00023166"/>
    </source>
</evidence>
<dbReference type="GO" id="GO:0004769">
    <property type="term" value="F:steroid Delta-isomerase activity"/>
    <property type="evidence" value="ECO:0007669"/>
    <property type="project" value="UniProtKB-EC"/>
</dbReference>
<evidence type="ECO:0000256" key="12">
    <source>
        <dbReference type="ARBA" id="ARBA00049645"/>
    </source>
</evidence>
<comment type="pathway">
    <text evidence="12">Steroid metabolism; cholesterol degradation.</text>
</comment>
<evidence type="ECO:0000256" key="14">
    <source>
        <dbReference type="ARBA" id="ARBA00049744"/>
    </source>
</evidence>
<dbReference type="Gene3D" id="3.50.50.60">
    <property type="entry name" value="FAD/NAD(P)-binding domain"/>
    <property type="match status" value="1"/>
</dbReference>
<protein>
    <recommendedName>
        <fullName evidence="14">Cholesterol oxidase</fullName>
        <ecNumber evidence="13">1.1.3.6</ecNumber>
        <ecNumber evidence="11">5.3.3.1</ecNumber>
    </recommendedName>
    <alternativeName>
        <fullName evidence="15">Cholesterol isomerase</fullName>
    </alternativeName>
</protein>
<keyword evidence="4" id="KW-0285">Flavoprotein</keyword>
<evidence type="ECO:0000256" key="9">
    <source>
        <dbReference type="ARBA" id="ARBA00023221"/>
    </source>
</evidence>
<sequence>MRVTSRRAFLAMTAGVGISAVGLSGRRELTRSHYQAIVVGSGYGGGVSALRLGQAGVRTLVLEKGRLWDTPDADGSRFSKVLPCDNRAGWFTPVAPSIVPSYMGFSMADVARHTQTKQPVQAGICEKSVHGAHSIFRGIAVGGGSMVNAAVAAIPTPAQVREAFPDIDTVQFLRKYMRRAEDMLRISHRDMSWFEQTHWYQYARVARQYAANAGYSIDYTGSAYSFEYMEREDAGQVPRSALALEQQFGNNYGRVGSVDRTYLAAAQATGNVLVRALTEVTAIRREPDGEWVVSTRTIDRWGKMLGQREIGCEHLYLNAGVLGTVKLLLQARDTGALPDLSDEIGCGYGNNGDVMVAHMLKESDPAGTHQSIMGLINIDGRYDPSNPVFATIFSIPLAVETHALAYYAMVKTDDRAEITYDRESDTVTVNWPQAHTDHLFEKAHAVFDSLTGANGVDYREDLFEGSAFAANTVHPMGGCVRGKATDSYGRLKGYQNLYVNDASLIPGYLGCNPFMTVTALAEHNMEAILQNRR</sequence>
<dbReference type="InterPro" id="IPR007867">
    <property type="entry name" value="GMC_OxRtase_C"/>
</dbReference>
<keyword evidence="5" id="KW-0274">FAD</keyword>
<dbReference type="Gene3D" id="3.30.410.10">
    <property type="entry name" value="Cholesterol Oxidase, domain 2"/>
    <property type="match status" value="1"/>
</dbReference>
<comment type="cofactor">
    <cofactor evidence="1">
        <name>FAD</name>
        <dbReference type="ChEBI" id="CHEBI:57692"/>
    </cofactor>
</comment>
<keyword evidence="6" id="KW-0560">Oxidoreductase</keyword>
<organism evidence="17 18">
    <name type="scientific">Mycobacteroides chelonae</name>
    <name type="common">Mycobacterium chelonae</name>
    <dbReference type="NCBI Taxonomy" id="1774"/>
    <lineage>
        <taxon>Bacteria</taxon>
        <taxon>Bacillati</taxon>
        <taxon>Actinomycetota</taxon>
        <taxon>Actinomycetes</taxon>
        <taxon>Mycobacteriales</taxon>
        <taxon>Mycobacteriaceae</taxon>
        <taxon>Mycobacteroides</taxon>
    </lineage>
</organism>
<evidence type="ECO:0000256" key="2">
    <source>
        <dbReference type="ARBA" id="ARBA00010790"/>
    </source>
</evidence>
<name>A0A1S1MBD1_MYCCH</name>
<evidence type="ECO:0000256" key="6">
    <source>
        <dbReference type="ARBA" id="ARBA00023002"/>
    </source>
</evidence>
<keyword evidence="7" id="KW-0443">Lipid metabolism</keyword>
<dbReference type="SUPFAM" id="SSF51905">
    <property type="entry name" value="FAD/NAD(P)-binding domain"/>
    <property type="match status" value="1"/>
</dbReference>
<dbReference type="EC" id="5.3.3.1" evidence="11"/>
<keyword evidence="18" id="KW-1185">Reference proteome</keyword>
<dbReference type="Proteomes" id="UP000179441">
    <property type="component" value="Unassembled WGS sequence"/>
</dbReference>
<evidence type="ECO:0000256" key="15">
    <source>
        <dbReference type="ARBA" id="ARBA00049778"/>
    </source>
</evidence>
<dbReference type="PANTHER" id="PTHR47470:SF1">
    <property type="entry name" value="FAD-DEPENDENT OXIDOREDUCTASE 2 FAD BINDING DOMAIN-CONTAINING PROTEIN"/>
    <property type="match status" value="1"/>
</dbReference>
<comment type="similarity">
    <text evidence="2">Belongs to the GMC oxidoreductase family.</text>
</comment>
<evidence type="ECO:0000256" key="11">
    <source>
        <dbReference type="ARBA" id="ARBA00038856"/>
    </source>
</evidence>
<dbReference type="GO" id="GO:0008203">
    <property type="term" value="P:cholesterol metabolic process"/>
    <property type="evidence" value="ECO:0007669"/>
    <property type="project" value="UniProtKB-KW"/>
</dbReference>
<evidence type="ECO:0000256" key="10">
    <source>
        <dbReference type="ARBA" id="ARBA00023235"/>
    </source>
</evidence>
<keyword evidence="10" id="KW-0413">Isomerase</keyword>
<keyword evidence="3" id="KW-0153">Cholesterol metabolism</keyword>
<dbReference type="AlphaFoldDB" id="A0A1S1MBD1"/>
<comment type="caution">
    <text evidence="17">The sequence shown here is derived from an EMBL/GenBank/DDBJ whole genome shotgun (WGS) entry which is preliminary data.</text>
</comment>
<keyword evidence="9" id="KW-0753">Steroid metabolism</keyword>
<dbReference type="GO" id="GO:0016995">
    <property type="term" value="F:cholesterol oxidase activity"/>
    <property type="evidence" value="ECO:0007669"/>
    <property type="project" value="UniProtKB-EC"/>
</dbReference>
<evidence type="ECO:0000256" key="3">
    <source>
        <dbReference type="ARBA" id="ARBA00022548"/>
    </source>
</evidence>
<dbReference type="PANTHER" id="PTHR47470">
    <property type="entry name" value="CHOLESTEROL OXIDASE"/>
    <property type="match status" value="1"/>
</dbReference>
<evidence type="ECO:0000256" key="7">
    <source>
        <dbReference type="ARBA" id="ARBA00023098"/>
    </source>
</evidence>